<dbReference type="EMBL" id="SJPQ01000001">
    <property type="protein sequence ID" value="TWT89793.1"/>
    <property type="molecule type" value="Genomic_DNA"/>
</dbReference>
<feature type="signal peptide" evidence="1">
    <location>
        <begin position="1"/>
        <end position="22"/>
    </location>
</feature>
<proteinExistence type="predicted"/>
<keyword evidence="1" id="KW-0732">Signal</keyword>
<dbReference type="InterPro" id="IPR012334">
    <property type="entry name" value="Pectin_lyas_fold"/>
</dbReference>
<protein>
    <submittedName>
        <fullName evidence="2">Pectate lyase superfamily protein</fullName>
    </submittedName>
</protein>
<dbReference type="SUPFAM" id="SSF51126">
    <property type="entry name" value="Pectin lyase-like"/>
    <property type="match status" value="1"/>
</dbReference>
<reference evidence="2 3" key="1">
    <citation type="submission" date="2019-02" db="EMBL/GenBank/DDBJ databases">
        <title>Deep-cultivation of Planctomycetes and their phenomic and genomic characterization uncovers novel biology.</title>
        <authorList>
            <person name="Wiegand S."/>
            <person name="Jogler M."/>
            <person name="Boedeker C."/>
            <person name="Pinto D."/>
            <person name="Vollmers J."/>
            <person name="Rivas-Marin E."/>
            <person name="Kohn T."/>
            <person name="Peeters S.H."/>
            <person name="Heuer A."/>
            <person name="Rast P."/>
            <person name="Oberbeckmann S."/>
            <person name="Bunk B."/>
            <person name="Jeske O."/>
            <person name="Meyerdierks A."/>
            <person name="Storesund J.E."/>
            <person name="Kallscheuer N."/>
            <person name="Luecker S."/>
            <person name="Lage O.M."/>
            <person name="Pohl T."/>
            <person name="Merkel B.J."/>
            <person name="Hornburger P."/>
            <person name="Mueller R.-W."/>
            <person name="Bruemmer F."/>
            <person name="Labrenz M."/>
            <person name="Spormann A.M."/>
            <person name="Op Den Camp H."/>
            <person name="Overmann J."/>
            <person name="Amann R."/>
            <person name="Jetten M.S.M."/>
            <person name="Mascher T."/>
            <person name="Medema M.H."/>
            <person name="Devos D.P."/>
            <person name="Kaster A.-K."/>
            <person name="Ovreas L."/>
            <person name="Rohde M."/>
            <person name="Galperin M.Y."/>
            <person name="Jogler C."/>
        </authorList>
    </citation>
    <scope>NUCLEOTIDE SEQUENCE [LARGE SCALE GENOMIC DNA]</scope>
    <source>
        <strain evidence="2 3">Mal64</strain>
    </source>
</reference>
<dbReference type="RefSeq" id="WP_146395768.1">
    <property type="nucleotide sequence ID" value="NZ_SJPQ01000001.1"/>
</dbReference>
<evidence type="ECO:0000313" key="3">
    <source>
        <dbReference type="Proteomes" id="UP000315440"/>
    </source>
</evidence>
<dbReference type="Proteomes" id="UP000315440">
    <property type="component" value="Unassembled WGS sequence"/>
</dbReference>
<dbReference type="InterPro" id="IPR011050">
    <property type="entry name" value="Pectin_lyase_fold/virulence"/>
</dbReference>
<accession>A0A5C5ZUE4</accession>
<keyword evidence="3" id="KW-1185">Reference proteome</keyword>
<keyword evidence="2" id="KW-0456">Lyase</keyword>
<dbReference type="GO" id="GO:0016829">
    <property type="term" value="F:lyase activity"/>
    <property type="evidence" value="ECO:0007669"/>
    <property type="project" value="UniProtKB-KW"/>
</dbReference>
<evidence type="ECO:0000256" key="1">
    <source>
        <dbReference type="SAM" id="SignalP"/>
    </source>
</evidence>
<sequence length="320" mass="34247" precursor="true">MALSRLALGFVLMLAGALAANAQQPYLNIADYGAVRGDVDSTTRVLNTALETVAEHGLPIYIPAGDWPCGPLKFPYRVGVRLIGAGNGEAFTRQQRENFGGAMTQLIAVNPNEPLLSIPGSHARIEGLNLLGDGAGVGVLISKGDRKGIGSGKHTFERVTISGFDVGVKCGLEEGEHNNDMLTWRNCLFDDCKVAYQTNNHQSMGHSFDGLRVWDCPLVFDIRAGGELAVRSGLFFGSELLRLGNVGVNNRRFSIHGKVDALHGGNLVAVTSTRKNPAVVRLDLLVSGPHPWVLSRVHPSVTVEADKVISQVKPSVLAPE</sequence>
<organism evidence="2 3">
    <name type="scientific">Pseudobythopirellula maris</name>
    <dbReference type="NCBI Taxonomy" id="2527991"/>
    <lineage>
        <taxon>Bacteria</taxon>
        <taxon>Pseudomonadati</taxon>
        <taxon>Planctomycetota</taxon>
        <taxon>Planctomycetia</taxon>
        <taxon>Pirellulales</taxon>
        <taxon>Lacipirellulaceae</taxon>
        <taxon>Pseudobythopirellula</taxon>
    </lineage>
</organism>
<feature type="chain" id="PRO_5022817194" evidence="1">
    <location>
        <begin position="23"/>
        <end position="320"/>
    </location>
</feature>
<dbReference type="AlphaFoldDB" id="A0A5C5ZUE4"/>
<evidence type="ECO:0000313" key="2">
    <source>
        <dbReference type="EMBL" id="TWT89793.1"/>
    </source>
</evidence>
<name>A0A5C5ZUE4_9BACT</name>
<comment type="caution">
    <text evidence="2">The sequence shown here is derived from an EMBL/GenBank/DDBJ whole genome shotgun (WGS) entry which is preliminary data.</text>
</comment>
<gene>
    <name evidence="2" type="ORF">Mal64_01720</name>
</gene>
<dbReference type="Gene3D" id="2.160.20.10">
    <property type="entry name" value="Single-stranded right-handed beta-helix, Pectin lyase-like"/>
    <property type="match status" value="1"/>
</dbReference>